<dbReference type="InterPro" id="IPR010730">
    <property type="entry name" value="HET"/>
</dbReference>
<name>A0A8H6VEK7_9PEZI</name>
<dbReference type="PANTHER" id="PTHR24148">
    <property type="entry name" value="ANKYRIN REPEAT DOMAIN-CONTAINING PROTEIN 39 HOMOLOG-RELATED"/>
    <property type="match status" value="1"/>
</dbReference>
<protein>
    <submittedName>
        <fullName evidence="2">Heterokaryon incompatibility protein 6, OR allele</fullName>
    </submittedName>
</protein>
<gene>
    <name evidence="2" type="ORF">HII31_13288</name>
</gene>
<feature type="domain" description="Heterokaryon incompatibility" evidence="1">
    <location>
        <begin position="49"/>
        <end position="206"/>
    </location>
</feature>
<reference evidence="2" key="1">
    <citation type="submission" date="2020-04" db="EMBL/GenBank/DDBJ databases">
        <title>Draft genome resource of the tomato pathogen Pseudocercospora fuligena.</title>
        <authorList>
            <person name="Zaccaron A."/>
        </authorList>
    </citation>
    <scope>NUCLEOTIDE SEQUENCE</scope>
    <source>
        <strain evidence="2">PF001</strain>
    </source>
</reference>
<proteinExistence type="predicted"/>
<evidence type="ECO:0000313" key="3">
    <source>
        <dbReference type="Proteomes" id="UP000660729"/>
    </source>
</evidence>
<sequence>MAASDGLEGRLKLSYTPLERPAEQIRLLCRCTAGSWSLKVYDLWQAPSYGALSYTWGPPLPAKLVIIDGCTFEATCNCYFALEQLRSRQHTEYFWIDAICINQSDNDEKGPQVQMMADIYTNAACTFISLGEHDSTSQLLFNELKLCEEWILKHHGPDVAYYVIKYSDLKDHWTSTLSTESINALCLAMRDLARRPYWNRLWIYQEILKSRNIMLMSGQEDVVSFRSVQAFLVGIGFCYNQWIHRPDDVVCKHDHESIMRIIIETLQKTFTIDEKRLRIASFRGQNIDLQRLLQQAKTRQCTDPRDMVYGLINLVQWPSDLHKMTVDYNTTAFEVARCALSHYPVDYPQNVLHLAELLVNALQLDHGEDEQSSGSILDHGEIECEALQQHRSKVDIYAVAATELRLNEHGELTASLEFKTKGWDGANVQLSSQTPSQHGSLQRLVNTDFNAHVEEYTPLMLEAQLAGLAYQGCEAGDILVQINMSGRRLHLILRKSTDDTYNLVGQAVLDLNTVISIHTMDDRDRVAFELCLDPKDALLLMLDPVQKSAMVQLQVEDLRRVTGSSSRISWSSYATPLSPHLKCSASACVLTAV</sequence>
<dbReference type="OrthoDB" id="3647231at2759"/>
<dbReference type="Pfam" id="PF06985">
    <property type="entry name" value="HET"/>
    <property type="match status" value="1"/>
</dbReference>
<organism evidence="2 3">
    <name type="scientific">Pseudocercospora fuligena</name>
    <dbReference type="NCBI Taxonomy" id="685502"/>
    <lineage>
        <taxon>Eukaryota</taxon>
        <taxon>Fungi</taxon>
        <taxon>Dikarya</taxon>
        <taxon>Ascomycota</taxon>
        <taxon>Pezizomycotina</taxon>
        <taxon>Dothideomycetes</taxon>
        <taxon>Dothideomycetidae</taxon>
        <taxon>Mycosphaerellales</taxon>
        <taxon>Mycosphaerellaceae</taxon>
        <taxon>Pseudocercospora</taxon>
    </lineage>
</organism>
<evidence type="ECO:0000313" key="2">
    <source>
        <dbReference type="EMBL" id="KAF7185309.1"/>
    </source>
</evidence>
<dbReference type="Proteomes" id="UP000660729">
    <property type="component" value="Unassembled WGS sequence"/>
</dbReference>
<keyword evidence="3" id="KW-1185">Reference proteome</keyword>
<dbReference type="PANTHER" id="PTHR24148:SF64">
    <property type="entry name" value="HETEROKARYON INCOMPATIBILITY DOMAIN-CONTAINING PROTEIN"/>
    <property type="match status" value="1"/>
</dbReference>
<comment type="caution">
    <text evidence="2">The sequence shown here is derived from an EMBL/GenBank/DDBJ whole genome shotgun (WGS) entry which is preliminary data.</text>
</comment>
<dbReference type="AlphaFoldDB" id="A0A8H6VEK7"/>
<accession>A0A8H6VEK7</accession>
<dbReference type="InterPro" id="IPR052895">
    <property type="entry name" value="HetReg/Transcr_Mod"/>
</dbReference>
<dbReference type="EMBL" id="JABCIY010000338">
    <property type="protein sequence ID" value="KAF7185309.1"/>
    <property type="molecule type" value="Genomic_DNA"/>
</dbReference>
<evidence type="ECO:0000259" key="1">
    <source>
        <dbReference type="Pfam" id="PF06985"/>
    </source>
</evidence>